<sequence>MLPGSCVHTRATLVIHEQHHEQTTNIQCANTGMHQAVHNPSIPQMVAIAITGVIRILASGAQSAYCGLISAVIGVVANCALKVTASVAAIVRGITIWSA</sequence>
<accession>A0A8J3EYC1</accession>
<reference evidence="1" key="2">
    <citation type="submission" date="2020-09" db="EMBL/GenBank/DDBJ databases">
        <authorList>
            <person name="Sun Q."/>
            <person name="Sedlacek I."/>
        </authorList>
    </citation>
    <scope>NUCLEOTIDE SEQUENCE</scope>
    <source>
        <strain evidence="1">CCM 8606</strain>
    </source>
</reference>
<reference evidence="1" key="1">
    <citation type="journal article" date="2014" name="Int. J. Syst. Evol. Microbiol.">
        <title>Complete genome sequence of Corynebacterium casei LMG S-19264T (=DSM 44701T), isolated from a smear-ripened cheese.</title>
        <authorList>
            <consortium name="US DOE Joint Genome Institute (JGI-PGF)"/>
            <person name="Walter F."/>
            <person name="Albersmeier A."/>
            <person name="Kalinowski J."/>
            <person name="Ruckert C."/>
        </authorList>
    </citation>
    <scope>NUCLEOTIDE SEQUENCE</scope>
    <source>
        <strain evidence="1">CCM 8606</strain>
    </source>
</reference>
<protein>
    <submittedName>
        <fullName evidence="1">Uncharacterized protein</fullName>
    </submittedName>
</protein>
<dbReference type="AlphaFoldDB" id="A0A8J3EYC1"/>
<name>A0A8J3EYC1_9BIFI</name>
<comment type="caution">
    <text evidence="1">The sequence shown here is derived from an EMBL/GenBank/DDBJ whole genome shotgun (WGS) entry which is preliminary data.</text>
</comment>
<dbReference type="EMBL" id="BMDH01000001">
    <property type="protein sequence ID" value="GGI13156.1"/>
    <property type="molecule type" value="Genomic_DNA"/>
</dbReference>
<gene>
    <name evidence="1" type="ORF">GCM10007377_04550</name>
</gene>
<keyword evidence="2" id="KW-1185">Reference proteome</keyword>
<proteinExistence type="predicted"/>
<dbReference type="Proteomes" id="UP000619536">
    <property type="component" value="Unassembled WGS sequence"/>
</dbReference>
<organism evidence="1 2">
    <name type="scientific">Galliscardovia ingluviei</name>
    <dbReference type="NCBI Taxonomy" id="1769422"/>
    <lineage>
        <taxon>Bacteria</taxon>
        <taxon>Bacillati</taxon>
        <taxon>Actinomycetota</taxon>
        <taxon>Actinomycetes</taxon>
        <taxon>Bifidobacteriales</taxon>
        <taxon>Bifidobacteriaceae</taxon>
        <taxon>Galliscardovia</taxon>
    </lineage>
</organism>
<evidence type="ECO:0000313" key="2">
    <source>
        <dbReference type="Proteomes" id="UP000619536"/>
    </source>
</evidence>
<evidence type="ECO:0000313" key="1">
    <source>
        <dbReference type="EMBL" id="GGI13156.1"/>
    </source>
</evidence>